<dbReference type="InterPro" id="IPR019734">
    <property type="entry name" value="TPR_rpt"/>
</dbReference>
<sequence>MCSIATFSPFKPELVDSKFLFNANCSLRYSFGQRLIHSPTKPILTKIQPFVFRNSFKFSPLCAELDCSYVPRTPSSTCSSSSSTTTFPRSIRKCLFKFLSEKIVFLLVGSFILIGCFNRRVALALPSVTSGAALEEGGDALKEKSEDEDMYEKILEKDPRNVEALKVILFKKIRTGKSQEAVKYVESLIDAEPNEVEWRLLLALCYETMGHLSTAKRLLKEILEQRPLLIRALHGLAIVMHKKHEGPAVFEMLNEALELACREKRVTEERNIRILISQMHVAKGDLEEGLKLFQELVDEDPRDFRPYLCQGIIYSLLDKKEEAAQQFEIYRALVPEEFPQRGFLDDVVLTAKGTSREQFQREFESQYSHKK</sequence>
<reference evidence="2" key="1">
    <citation type="submission" date="2023-10" db="EMBL/GenBank/DDBJ databases">
        <title>Chromosome-level genome of the transformable northern wattle, Acacia crassicarpa.</title>
        <authorList>
            <person name="Massaro I."/>
            <person name="Sinha N.R."/>
            <person name="Poethig S."/>
            <person name="Leichty A.R."/>
        </authorList>
    </citation>
    <scope>NUCLEOTIDE SEQUENCE</scope>
    <source>
        <strain evidence="2">Acra3RX</strain>
        <tissue evidence="2">Leaf</tissue>
    </source>
</reference>
<keyword evidence="1" id="KW-0802">TPR repeat</keyword>
<dbReference type="Pfam" id="PF14559">
    <property type="entry name" value="TPR_19"/>
    <property type="match status" value="1"/>
</dbReference>
<dbReference type="Gene3D" id="1.25.40.10">
    <property type="entry name" value="Tetratricopeptide repeat domain"/>
    <property type="match status" value="1"/>
</dbReference>
<dbReference type="Proteomes" id="UP001293593">
    <property type="component" value="Unassembled WGS sequence"/>
</dbReference>
<feature type="repeat" description="TPR" evidence="1">
    <location>
        <begin position="270"/>
        <end position="303"/>
    </location>
</feature>
<keyword evidence="3" id="KW-1185">Reference proteome</keyword>
<evidence type="ECO:0008006" key="4">
    <source>
        <dbReference type="Google" id="ProtNLM"/>
    </source>
</evidence>
<dbReference type="InterPro" id="IPR011990">
    <property type="entry name" value="TPR-like_helical_dom_sf"/>
</dbReference>
<dbReference type="PANTHER" id="PTHR36350:SF3">
    <property type="entry name" value="TRANSMEMBRANE PROTEIN"/>
    <property type="match status" value="1"/>
</dbReference>
<dbReference type="EMBL" id="JAWXYG010000008">
    <property type="protein sequence ID" value="KAK4264835.1"/>
    <property type="molecule type" value="Genomic_DNA"/>
</dbReference>
<gene>
    <name evidence="2" type="ORF">QN277_025959</name>
</gene>
<evidence type="ECO:0000313" key="2">
    <source>
        <dbReference type="EMBL" id="KAK4264835.1"/>
    </source>
</evidence>
<dbReference type="PANTHER" id="PTHR36350">
    <property type="entry name" value="TRANSMEMBRANE PROTEIN"/>
    <property type="match status" value="1"/>
</dbReference>
<proteinExistence type="predicted"/>
<evidence type="ECO:0000313" key="3">
    <source>
        <dbReference type="Proteomes" id="UP001293593"/>
    </source>
</evidence>
<dbReference type="SUPFAM" id="SSF48452">
    <property type="entry name" value="TPR-like"/>
    <property type="match status" value="1"/>
</dbReference>
<dbReference type="AlphaFoldDB" id="A0AAE1MH64"/>
<accession>A0AAE1MH64</accession>
<protein>
    <recommendedName>
        <fullName evidence="4">Chloroplast lumen common family protein</fullName>
    </recommendedName>
</protein>
<evidence type="ECO:0000256" key="1">
    <source>
        <dbReference type="PROSITE-ProRule" id="PRU00339"/>
    </source>
</evidence>
<comment type="caution">
    <text evidence="2">The sequence shown here is derived from an EMBL/GenBank/DDBJ whole genome shotgun (WGS) entry which is preliminary data.</text>
</comment>
<name>A0AAE1MH64_9FABA</name>
<dbReference type="PROSITE" id="PS50005">
    <property type="entry name" value="TPR"/>
    <property type="match status" value="1"/>
</dbReference>
<organism evidence="2 3">
    <name type="scientific">Acacia crassicarpa</name>
    <name type="common">northern wattle</name>
    <dbReference type="NCBI Taxonomy" id="499986"/>
    <lineage>
        <taxon>Eukaryota</taxon>
        <taxon>Viridiplantae</taxon>
        <taxon>Streptophyta</taxon>
        <taxon>Embryophyta</taxon>
        <taxon>Tracheophyta</taxon>
        <taxon>Spermatophyta</taxon>
        <taxon>Magnoliopsida</taxon>
        <taxon>eudicotyledons</taxon>
        <taxon>Gunneridae</taxon>
        <taxon>Pentapetalae</taxon>
        <taxon>rosids</taxon>
        <taxon>fabids</taxon>
        <taxon>Fabales</taxon>
        <taxon>Fabaceae</taxon>
        <taxon>Caesalpinioideae</taxon>
        <taxon>mimosoid clade</taxon>
        <taxon>Acacieae</taxon>
        <taxon>Acacia</taxon>
    </lineage>
</organism>